<evidence type="ECO:0000313" key="4">
    <source>
        <dbReference type="Proteomes" id="UP000520767"/>
    </source>
</evidence>
<feature type="compositionally biased region" description="Low complexity" evidence="1">
    <location>
        <begin position="750"/>
        <end position="759"/>
    </location>
</feature>
<dbReference type="Proteomes" id="UP000520767">
    <property type="component" value="Unassembled WGS sequence"/>
</dbReference>
<gene>
    <name evidence="3" type="ORF">FHR82_003228</name>
</gene>
<feature type="domain" description="Helicase XPB/Ssl2 N-terminal" evidence="2">
    <location>
        <begin position="486"/>
        <end position="607"/>
    </location>
</feature>
<keyword evidence="4" id="KW-1185">Reference proteome</keyword>
<evidence type="ECO:0000256" key="1">
    <source>
        <dbReference type="SAM" id="MobiDB-lite"/>
    </source>
</evidence>
<dbReference type="Pfam" id="PF13625">
    <property type="entry name" value="Helicase_C_3"/>
    <property type="match status" value="1"/>
</dbReference>
<reference evidence="3 4" key="1">
    <citation type="submission" date="2020-08" db="EMBL/GenBank/DDBJ databases">
        <title>Genomic Encyclopedia of Type Strains, Phase III (KMG-III): the genomes of soil and plant-associated and newly described type strains.</title>
        <authorList>
            <person name="Whitman W."/>
        </authorList>
    </citation>
    <scope>NUCLEOTIDE SEQUENCE [LARGE SCALE GENOMIC DNA]</scope>
    <source>
        <strain evidence="3 4">CECT 8960</strain>
    </source>
</reference>
<feature type="compositionally biased region" description="Basic residues" evidence="1">
    <location>
        <begin position="787"/>
        <end position="796"/>
    </location>
</feature>
<dbReference type="RefSeq" id="WP_221463795.1">
    <property type="nucleotide sequence ID" value="NZ_JACHJQ010000003.1"/>
</dbReference>
<comment type="caution">
    <text evidence="3">The sequence shown here is derived from an EMBL/GenBank/DDBJ whole genome shotgun (WGS) entry which is preliminary data.</text>
</comment>
<name>A0A7W7Q542_9PSEU</name>
<dbReference type="EMBL" id="JACHJQ010000003">
    <property type="protein sequence ID" value="MBB4907008.1"/>
    <property type="molecule type" value="Genomic_DNA"/>
</dbReference>
<protein>
    <recommendedName>
        <fullName evidence="2">Helicase XPB/Ssl2 N-terminal domain-containing protein</fullName>
    </recommendedName>
</protein>
<organism evidence="3 4">
    <name type="scientific">Actinophytocola algeriensis</name>
    <dbReference type="NCBI Taxonomy" id="1768010"/>
    <lineage>
        <taxon>Bacteria</taxon>
        <taxon>Bacillati</taxon>
        <taxon>Actinomycetota</taxon>
        <taxon>Actinomycetes</taxon>
        <taxon>Pseudonocardiales</taxon>
        <taxon>Pseudonocardiaceae</taxon>
    </lineage>
</organism>
<dbReference type="AlphaFoldDB" id="A0A7W7Q542"/>
<accession>A0A7W7Q542</accession>
<evidence type="ECO:0000313" key="3">
    <source>
        <dbReference type="EMBL" id="MBB4907008.1"/>
    </source>
</evidence>
<evidence type="ECO:0000259" key="2">
    <source>
        <dbReference type="Pfam" id="PF13625"/>
    </source>
</evidence>
<dbReference type="InterPro" id="IPR032830">
    <property type="entry name" value="XPB/Ssl2_N"/>
</dbReference>
<feature type="region of interest" description="Disordered" evidence="1">
    <location>
        <begin position="747"/>
        <end position="796"/>
    </location>
</feature>
<proteinExistence type="predicted"/>
<sequence>MSDVSFAGYLSALDKDALVRLLDVRPDVRREPVPSGFRQLAQRLSGVESIVPALHTLCRDTLIAGEAVALLGEAATAPAVAALLGADEKSVRDELAVLCAIGLAWADGEVLHQPEVLRDQWMTEVGGGRPAVKLAGAALADELRACLSALGVDVAGLRKVELVARLGEVMADSRLLGDVIRGLPAAARVRLEELRLGDFGGMFGFGAPRGRVDPTELLVRAGLVLRSNRRPEVPREVAVAAWLVDHNLGLTGRPAVAAAAGLPATAAVAAAREAVRAVSTLLDEAARKPVAALKKGGVGTRERGRLAKLLGLPDDVLVLSIDIAFAAGLLGEVEGGYAPTGAYGTWREAAPGAQWAALAVAWHGIEHAPLMREIDGDRELPPPLPLMSMAGEMRRAMLREARAGLSVRGVGAEIDWFCPLHGYEPGARDEKTAATVREAELLGVVAGDRVSGLGDAVLAAIGTGGDVVADAAEGCASLLPEAGCTVILQSDLTAVVTGQPTAAVARLLAAAALNEARGDAAVWRFTPAGVRAALDAGWTAAELLAELADVADRAVPQPLEYLVNDAARRHGQVRVRETRSCVVADEALATEILNTRELTKLRLSRVAPTVLTSPYQLDHVLERLRAAGLSPVGEKADGTTVVERREEHRAEETGIVAARAVVDAPELAARLLADPDGDRDAPRSGTVDLIARLNPHLDDAELVLLSHAIDNQDDVLISYKDKNGGHTVRQVRPYGIRGRWLESFCSCGKRTASSPSPTSRRWRPRADSMPAPHRQGRRPGGSGALGRRGRQHGCAS</sequence>